<evidence type="ECO:0000313" key="1">
    <source>
        <dbReference type="EMBL" id="KAJ3566383.1"/>
    </source>
</evidence>
<accession>A0AAD5YT55</accession>
<dbReference type="Proteomes" id="UP001213000">
    <property type="component" value="Unassembled WGS sequence"/>
</dbReference>
<proteinExistence type="predicted"/>
<gene>
    <name evidence="1" type="ORF">NP233_g7045</name>
</gene>
<evidence type="ECO:0000313" key="2">
    <source>
        <dbReference type="Proteomes" id="UP001213000"/>
    </source>
</evidence>
<name>A0AAD5YT55_9AGAR</name>
<organism evidence="1 2">
    <name type="scientific">Leucocoprinus birnbaumii</name>
    <dbReference type="NCBI Taxonomy" id="56174"/>
    <lineage>
        <taxon>Eukaryota</taxon>
        <taxon>Fungi</taxon>
        <taxon>Dikarya</taxon>
        <taxon>Basidiomycota</taxon>
        <taxon>Agaricomycotina</taxon>
        <taxon>Agaricomycetes</taxon>
        <taxon>Agaricomycetidae</taxon>
        <taxon>Agaricales</taxon>
        <taxon>Agaricineae</taxon>
        <taxon>Agaricaceae</taxon>
        <taxon>Leucocoprinus</taxon>
    </lineage>
</organism>
<sequence>MVPWSPNTPVISSLLKEAASFNRNTIPSSPFIALEDIFEIEKPIEAEQPLHHCVRMAPEDIFEVFAAPSDCLYPHFRFTC</sequence>
<dbReference type="AlphaFoldDB" id="A0AAD5YT55"/>
<comment type="caution">
    <text evidence="1">The sequence shown here is derived from an EMBL/GenBank/DDBJ whole genome shotgun (WGS) entry which is preliminary data.</text>
</comment>
<keyword evidence="2" id="KW-1185">Reference proteome</keyword>
<dbReference type="EMBL" id="JANIEX010000492">
    <property type="protein sequence ID" value="KAJ3566383.1"/>
    <property type="molecule type" value="Genomic_DNA"/>
</dbReference>
<reference evidence="1" key="1">
    <citation type="submission" date="2022-07" db="EMBL/GenBank/DDBJ databases">
        <title>Genome Sequence of Leucocoprinus birnbaumii.</title>
        <authorList>
            <person name="Buettner E."/>
        </authorList>
    </citation>
    <scope>NUCLEOTIDE SEQUENCE</scope>
    <source>
        <strain evidence="1">VT141</strain>
    </source>
</reference>
<protein>
    <submittedName>
        <fullName evidence="1">Uncharacterized protein</fullName>
    </submittedName>
</protein>